<feature type="binding site" evidence="3">
    <location>
        <position position="50"/>
    </location>
    <ligand>
        <name>substrate</name>
    </ligand>
</feature>
<keyword evidence="2" id="KW-0413">Isomerase</keyword>
<evidence type="ECO:0000313" key="5">
    <source>
        <dbReference type="EMBL" id="MBB4659495.1"/>
    </source>
</evidence>
<dbReference type="EMBL" id="JACHOB010000004">
    <property type="protein sequence ID" value="MBB4659495.1"/>
    <property type="molecule type" value="Genomic_DNA"/>
</dbReference>
<dbReference type="InterPro" id="IPR036263">
    <property type="entry name" value="Chorismate_II_sf"/>
</dbReference>
<dbReference type="PANTHER" id="PTHR38041">
    <property type="entry name" value="CHORISMATE MUTASE"/>
    <property type="match status" value="1"/>
</dbReference>
<dbReference type="EC" id="5.4.99.5" evidence="1"/>
<dbReference type="InterPro" id="IPR036979">
    <property type="entry name" value="CM_dom_sf"/>
</dbReference>
<dbReference type="PANTHER" id="PTHR38041:SF1">
    <property type="entry name" value="CHORISMATE MUTASE"/>
    <property type="match status" value="1"/>
</dbReference>
<keyword evidence="6" id="KW-1185">Reference proteome</keyword>
<dbReference type="InterPro" id="IPR002701">
    <property type="entry name" value="CM_II_prokaryot"/>
</dbReference>
<gene>
    <name evidence="5" type="ORF">GGQ59_002032</name>
</gene>
<proteinExistence type="predicted"/>
<feature type="domain" description="Chorismate mutase" evidence="4">
    <location>
        <begin position="12"/>
        <end position="102"/>
    </location>
</feature>
<feature type="binding site" evidence="3">
    <location>
        <position position="39"/>
    </location>
    <ligand>
        <name>substrate</name>
    </ligand>
</feature>
<evidence type="ECO:0000256" key="2">
    <source>
        <dbReference type="ARBA" id="ARBA00023235"/>
    </source>
</evidence>
<dbReference type="Pfam" id="PF01817">
    <property type="entry name" value="CM_2"/>
    <property type="match status" value="1"/>
</dbReference>
<feature type="binding site" evidence="3">
    <location>
        <position position="98"/>
    </location>
    <ligand>
        <name>substrate</name>
    </ligand>
</feature>
<feature type="binding site" evidence="3">
    <location>
        <position position="22"/>
    </location>
    <ligand>
        <name>substrate</name>
    </ligand>
</feature>
<dbReference type="SUPFAM" id="SSF48600">
    <property type="entry name" value="Chorismate mutase II"/>
    <property type="match status" value="1"/>
</dbReference>
<dbReference type="InterPro" id="IPR008241">
    <property type="entry name" value="Isochorismate_pyruvate-lyase"/>
</dbReference>
<accession>A0A840I593</accession>
<dbReference type="Gene3D" id="1.20.59.10">
    <property type="entry name" value="Chorismate mutase"/>
    <property type="match status" value="1"/>
</dbReference>
<dbReference type="Proteomes" id="UP000563524">
    <property type="component" value="Unassembled WGS sequence"/>
</dbReference>
<dbReference type="PROSITE" id="PS51168">
    <property type="entry name" value="CHORISMATE_MUT_2"/>
    <property type="match status" value="1"/>
</dbReference>
<evidence type="ECO:0000313" key="6">
    <source>
        <dbReference type="Proteomes" id="UP000563524"/>
    </source>
</evidence>
<name>A0A840I593_9PROT</name>
<dbReference type="GO" id="GO:0046417">
    <property type="term" value="P:chorismate metabolic process"/>
    <property type="evidence" value="ECO:0007669"/>
    <property type="project" value="InterPro"/>
</dbReference>
<reference evidence="5 6" key="1">
    <citation type="submission" date="2020-08" db="EMBL/GenBank/DDBJ databases">
        <title>Genomic Encyclopedia of Type Strains, Phase IV (KMG-IV): sequencing the most valuable type-strain genomes for metagenomic binning, comparative biology and taxonomic classification.</title>
        <authorList>
            <person name="Goeker M."/>
        </authorList>
    </citation>
    <scope>NUCLEOTIDE SEQUENCE [LARGE SCALE GENOMIC DNA]</scope>
    <source>
        <strain evidence="5 6">DSM 102850</strain>
    </source>
</reference>
<keyword evidence="5" id="KW-0670">Pyruvate</keyword>
<dbReference type="InterPro" id="IPR051331">
    <property type="entry name" value="Chorismate_mutase-related"/>
</dbReference>
<dbReference type="GO" id="GO:0004106">
    <property type="term" value="F:chorismate mutase activity"/>
    <property type="evidence" value="ECO:0007669"/>
    <property type="project" value="UniProtKB-EC"/>
</dbReference>
<evidence type="ECO:0000259" key="4">
    <source>
        <dbReference type="PROSITE" id="PS51168"/>
    </source>
</evidence>
<evidence type="ECO:0000256" key="3">
    <source>
        <dbReference type="PIRSR" id="PIRSR029775-1"/>
    </source>
</evidence>
<sequence length="113" mass="12806">MTTHRLPHVRDPEDCATMAEVRAGVDALDRHLVSLLARRQAYMEAAARIKEAPEDVRVPWRIEEVVTNVLREARKSGLSPRIAEPVWRELIERSIAHEAEAFAGRSAVETIKE</sequence>
<keyword evidence="5" id="KW-0456">Lyase</keyword>
<dbReference type="SMART" id="SM00830">
    <property type="entry name" value="CM_2"/>
    <property type="match status" value="1"/>
</dbReference>
<dbReference type="PIRSF" id="PIRSF029775">
    <property type="entry name" value="Isochor_pyr_lyas"/>
    <property type="match status" value="1"/>
</dbReference>
<protein>
    <recommendedName>
        <fullName evidence="1">chorismate mutase</fullName>
        <ecNumber evidence="1">5.4.99.5</ecNumber>
    </recommendedName>
</protein>
<dbReference type="RefSeq" id="WP_183818157.1">
    <property type="nucleotide sequence ID" value="NZ_JACHOB010000004.1"/>
</dbReference>
<evidence type="ECO:0000256" key="1">
    <source>
        <dbReference type="ARBA" id="ARBA00012404"/>
    </source>
</evidence>
<dbReference type="GO" id="GO:0016835">
    <property type="term" value="F:carbon-oxygen lyase activity"/>
    <property type="evidence" value="ECO:0007669"/>
    <property type="project" value="InterPro"/>
</dbReference>
<organism evidence="5 6">
    <name type="scientific">Parvularcula dongshanensis</name>
    <dbReference type="NCBI Taxonomy" id="1173995"/>
    <lineage>
        <taxon>Bacteria</taxon>
        <taxon>Pseudomonadati</taxon>
        <taxon>Pseudomonadota</taxon>
        <taxon>Alphaproteobacteria</taxon>
        <taxon>Parvularculales</taxon>
        <taxon>Parvularculaceae</taxon>
        <taxon>Parvularcula</taxon>
    </lineage>
</organism>
<dbReference type="AlphaFoldDB" id="A0A840I593"/>
<dbReference type="GO" id="GO:0009697">
    <property type="term" value="P:salicylic acid biosynthetic process"/>
    <property type="evidence" value="ECO:0007669"/>
    <property type="project" value="InterPro"/>
</dbReference>
<comment type="caution">
    <text evidence="5">The sequence shown here is derived from an EMBL/GenBank/DDBJ whole genome shotgun (WGS) entry which is preliminary data.</text>
</comment>